<dbReference type="SUPFAM" id="SSF52172">
    <property type="entry name" value="CheY-like"/>
    <property type="match status" value="1"/>
</dbReference>
<evidence type="ECO:0000256" key="2">
    <source>
        <dbReference type="ARBA" id="ARBA00023012"/>
    </source>
</evidence>
<evidence type="ECO:0000259" key="4">
    <source>
        <dbReference type="PROSITE" id="PS50110"/>
    </source>
</evidence>
<dbReference type="PANTHER" id="PTHR45339:SF1">
    <property type="entry name" value="HYBRID SIGNAL TRANSDUCTION HISTIDINE KINASE J"/>
    <property type="match status" value="1"/>
</dbReference>
<feature type="domain" description="Response regulatory" evidence="4">
    <location>
        <begin position="6"/>
        <end position="124"/>
    </location>
</feature>
<dbReference type="EMBL" id="JASJOU010000020">
    <property type="protein sequence ID" value="MDJ1506194.1"/>
    <property type="molecule type" value="Genomic_DNA"/>
</dbReference>
<keyword evidence="1 3" id="KW-0597">Phosphoprotein</keyword>
<name>A0AAE3RD70_9BACT</name>
<feature type="modified residue" description="4-aspartylphosphate" evidence="3">
    <location>
        <position position="55"/>
    </location>
</feature>
<organism evidence="5 6">
    <name type="scientific">Xanthocytophaga agilis</name>
    <dbReference type="NCBI Taxonomy" id="3048010"/>
    <lineage>
        <taxon>Bacteria</taxon>
        <taxon>Pseudomonadati</taxon>
        <taxon>Bacteroidota</taxon>
        <taxon>Cytophagia</taxon>
        <taxon>Cytophagales</taxon>
        <taxon>Rhodocytophagaceae</taxon>
        <taxon>Xanthocytophaga</taxon>
    </lineage>
</organism>
<dbReference type="Pfam" id="PF00072">
    <property type="entry name" value="Response_reg"/>
    <property type="match status" value="1"/>
</dbReference>
<dbReference type="PANTHER" id="PTHR45339">
    <property type="entry name" value="HYBRID SIGNAL TRANSDUCTION HISTIDINE KINASE J"/>
    <property type="match status" value="1"/>
</dbReference>
<keyword evidence="6" id="KW-1185">Reference proteome</keyword>
<dbReference type="AlphaFoldDB" id="A0AAE3RD70"/>
<comment type="caution">
    <text evidence="5">The sequence shown here is derived from an EMBL/GenBank/DDBJ whole genome shotgun (WGS) entry which is preliminary data.</text>
</comment>
<reference evidence="5" key="1">
    <citation type="submission" date="2023-05" db="EMBL/GenBank/DDBJ databases">
        <authorList>
            <person name="Zhang X."/>
        </authorList>
    </citation>
    <scope>NUCLEOTIDE SEQUENCE</scope>
    <source>
        <strain evidence="5">BD1B2-1</strain>
    </source>
</reference>
<evidence type="ECO:0000313" key="6">
    <source>
        <dbReference type="Proteomes" id="UP001232063"/>
    </source>
</evidence>
<evidence type="ECO:0000256" key="1">
    <source>
        <dbReference type="ARBA" id="ARBA00022553"/>
    </source>
</evidence>
<evidence type="ECO:0000313" key="5">
    <source>
        <dbReference type="EMBL" id="MDJ1506194.1"/>
    </source>
</evidence>
<dbReference type="GO" id="GO:0000160">
    <property type="term" value="P:phosphorelay signal transduction system"/>
    <property type="evidence" value="ECO:0007669"/>
    <property type="project" value="UniProtKB-KW"/>
</dbReference>
<dbReference type="Gene3D" id="3.40.50.2300">
    <property type="match status" value="1"/>
</dbReference>
<evidence type="ECO:0000256" key="3">
    <source>
        <dbReference type="PROSITE-ProRule" id="PRU00169"/>
    </source>
</evidence>
<proteinExistence type="predicted"/>
<sequence>MADSKKVLIAEDSSVIQNLTKKILEQQGCAISSVKNGEQVLSALEKENFDIILLDINMPVMDGMECARQVRALPDPVKANIPLVAITGNAKNYTMEEFQAVGINEYLPKPLNFDQLVEVVKKLTNKA</sequence>
<dbReference type="CDD" id="cd17546">
    <property type="entry name" value="REC_hyHK_CKI1_RcsC-like"/>
    <property type="match status" value="1"/>
</dbReference>
<dbReference type="InterPro" id="IPR001789">
    <property type="entry name" value="Sig_transdc_resp-reg_receiver"/>
</dbReference>
<gene>
    <name evidence="5" type="ORF">QNI22_36375</name>
</gene>
<dbReference type="SMART" id="SM00448">
    <property type="entry name" value="REC"/>
    <property type="match status" value="1"/>
</dbReference>
<dbReference type="Proteomes" id="UP001232063">
    <property type="component" value="Unassembled WGS sequence"/>
</dbReference>
<keyword evidence="2" id="KW-0902">Two-component regulatory system</keyword>
<protein>
    <submittedName>
        <fullName evidence="5">Response regulator</fullName>
    </submittedName>
</protein>
<dbReference type="PROSITE" id="PS50110">
    <property type="entry name" value="RESPONSE_REGULATORY"/>
    <property type="match status" value="1"/>
</dbReference>
<dbReference type="RefSeq" id="WP_314518993.1">
    <property type="nucleotide sequence ID" value="NZ_JASJOU010000020.1"/>
</dbReference>
<dbReference type="InterPro" id="IPR011006">
    <property type="entry name" value="CheY-like_superfamily"/>
</dbReference>
<accession>A0AAE3RD70</accession>